<dbReference type="Proteomes" id="UP000295530">
    <property type="component" value="Unassembled WGS sequence"/>
</dbReference>
<reference evidence="3 4" key="1">
    <citation type="submission" date="2019-03" db="EMBL/GenBank/DDBJ databases">
        <title>Genomic analyses of the natural microbiome of Caenorhabditis elegans.</title>
        <authorList>
            <person name="Samuel B."/>
        </authorList>
    </citation>
    <scope>NUCLEOTIDE SEQUENCE [LARGE SCALE GENOMIC DNA]</scope>
    <source>
        <strain evidence="3 4">BIGb0156</strain>
    </source>
</reference>
<dbReference type="InterPro" id="IPR038610">
    <property type="entry name" value="FliK-like_C_sf"/>
</dbReference>
<dbReference type="PANTHER" id="PTHR37533">
    <property type="entry name" value="FLAGELLAR HOOK-LENGTH CONTROL PROTEIN"/>
    <property type="match status" value="1"/>
</dbReference>
<feature type="domain" description="Flagellar hook-length control protein-like C-terminal" evidence="2">
    <location>
        <begin position="253"/>
        <end position="337"/>
    </location>
</feature>
<evidence type="ECO:0000256" key="1">
    <source>
        <dbReference type="SAM" id="MobiDB-lite"/>
    </source>
</evidence>
<dbReference type="InterPro" id="IPR021136">
    <property type="entry name" value="Flagellar_hook_control-like_C"/>
</dbReference>
<evidence type="ECO:0000313" key="3">
    <source>
        <dbReference type="EMBL" id="TDN53585.1"/>
    </source>
</evidence>
<evidence type="ECO:0000259" key="2">
    <source>
        <dbReference type="Pfam" id="PF02120"/>
    </source>
</evidence>
<keyword evidence="3" id="KW-0969">Cilium</keyword>
<proteinExistence type="predicted"/>
<name>A0A4R6E6P1_SCAGO</name>
<keyword evidence="3" id="KW-0282">Flagellum</keyword>
<sequence length="371" mass="39785">MNSVQPAVTTLLADPESTAVQPQSGDAGDFSLENATSGVMSRHRAHATKESQPDTDTLPQDLSALMAMLLTPPAATPEDKAPAAGQAMMKTTALAGVDARSLVKLMGMMSAHGEQQDASQSEHVLPQALQSLLNQATAQQQQGSASQQATLAKFAAQDLHALGSNRQAATNVTNNRATLHENLHTALKTTVANHVVDAGQKQADAPLTAIAAMSDFSSRATSETDSTMPVMTVPVASTSADELGEKLNDLLKDRIQFQLQNQQQVSTIRLDPPSMGKLEIVVHLDANQNLNVHIGASQADVMKTLQQFSDHLRQHLVQQNFMQVNVQVSSDGQSQQQHQQQRQEEEAAVLASRFTDDAPDLSRNESVLLKV</sequence>
<feature type="region of interest" description="Disordered" evidence="1">
    <location>
        <begin position="328"/>
        <end position="348"/>
    </location>
</feature>
<dbReference type="PANTHER" id="PTHR37533:SF2">
    <property type="entry name" value="FLAGELLAR HOOK-LENGTH CONTROL PROTEIN"/>
    <property type="match status" value="1"/>
</dbReference>
<dbReference type="Gene3D" id="3.30.750.140">
    <property type="match status" value="1"/>
</dbReference>
<dbReference type="AlphaFoldDB" id="A0A4R6E6P1"/>
<dbReference type="Pfam" id="PF02120">
    <property type="entry name" value="Flg_hook"/>
    <property type="match status" value="1"/>
</dbReference>
<dbReference type="EMBL" id="SNVX01000015">
    <property type="protein sequence ID" value="TDN53585.1"/>
    <property type="molecule type" value="Genomic_DNA"/>
</dbReference>
<accession>A0A4R6E6P1</accession>
<keyword evidence="3" id="KW-0966">Cell projection</keyword>
<dbReference type="InterPro" id="IPR052563">
    <property type="entry name" value="FliK"/>
</dbReference>
<gene>
    <name evidence="3" type="ORF">EC847_11513</name>
</gene>
<protein>
    <submittedName>
        <fullName evidence="3">Flagellar hook-length control protein FliK</fullName>
    </submittedName>
</protein>
<dbReference type="OrthoDB" id="1792985at2"/>
<feature type="region of interest" description="Disordered" evidence="1">
    <location>
        <begin position="1"/>
        <end position="58"/>
    </location>
</feature>
<comment type="caution">
    <text evidence="3">The sequence shown here is derived from an EMBL/GenBank/DDBJ whole genome shotgun (WGS) entry which is preliminary data.</text>
</comment>
<keyword evidence="4" id="KW-1185">Reference proteome</keyword>
<evidence type="ECO:0000313" key="4">
    <source>
        <dbReference type="Proteomes" id="UP000295530"/>
    </source>
</evidence>
<organism evidence="3 4">
    <name type="scientific">Scandinavium goeteborgense</name>
    <dbReference type="NCBI Taxonomy" id="1851514"/>
    <lineage>
        <taxon>Bacteria</taxon>
        <taxon>Pseudomonadati</taxon>
        <taxon>Pseudomonadota</taxon>
        <taxon>Gammaproteobacteria</taxon>
        <taxon>Enterobacterales</taxon>
        <taxon>Enterobacteriaceae</taxon>
        <taxon>Scandinavium</taxon>
    </lineage>
</organism>
<dbReference type="RefSeq" id="WP_133461965.1">
    <property type="nucleotide sequence ID" value="NZ_SNVX01000015.1"/>
</dbReference>
<feature type="compositionally biased region" description="Low complexity" evidence="1">
    <location>
        <begin position="328"/>
        <end position="340"/>
    </location>
</feature>